<sequence>MRTTRLQSSAYVRSLEMFVRRCNYRLIKMSVTAKRPAQIGVQTLSSSYLATFRTLCIGLCLWISMKTLMALHESSDHYL</sequence>
<organism evidence="1 2">
    <name type="scientific">Eleutherodactylus coqui</name>
    <name type="common">Puerto Rican coqui</name>
    <dbReference type="NCBI Taxonomy" id="57060"/>
    <lineage>
        <taxon>Eukaryota</taxon>
        <taxon>Metazoa</taxon>
        <taxon>Chordata</taxon>
        <taxon>Craniata</taxon>
        <taxon>Vertebrata</taxon>
        <taxon>Euteleostomi</taxon>
        <taxon>Amphibia</taxon>
        <taxon>Batrachia</taxon>
        <taxon>Anura</taxon>
        <taxon>Neobatrachia</taxon>
        <taxon>Hyloidea</taxon>
        <taxon>Eleutherodactylidae</taxon>
        <taxon>Eleutherodactylinae</taxon>
        <taxon>Eleutherodactylus</taxon>
        <taxon>Eleutherodactylus</taxon>
    </lineage>
</organism>
<dbReference type="EMBL" id="WNTK01002511">
    <property type="protein sequence ID" value="KAG9465959.1"/>
    <property type="molecule type" value="Genomic_DNA"/>
</dbReference>
<comment type="caution">
    <text evidence="1">The sequence shown here is derived from an EMBL/GenBank/DDBJ whole genome shotgun (WGS) entry which is preliminary data.</text>
</comment>
<protein>
    <submittedName>
        <fullName evidence="1">Uncharacterized protein</fullName>
    </submittedName>
</protein>
<accession>A0A8J6BA37</accession>
<evidence type="ECO:0000313" key="1">
    <source>
        <dbReference type="EMBL" id="KAG9465959.1"/>
    </source>
</evidence>
<dbReference type="Proteomes" id="UP000770717">
    <property type="component" value="Unassembled WGS sequence"/>
</dbReference>
<gene>
    <name evidence="1" type="ORF">GDO78_017432</name>
</gene>
<proteinExistence type="predicted"/>
<keyword evidence="2" id="KW-1185">Reference proteome</keyword>
<dbReference type="AlphaFoldDB" id="A0A8J6BA37"/>
<evidence type="ECO:0000313" key="2">
    <source>
        <dbReference type="Proteomes" id="UP000770717"/>
    </source>
</evidence>
<name>A0A8J6BA37_ELECQ</name>
<reference evidence="1" key="1">
    <citation type="thesis" date="2020" institute="ProQuest LLC" country="789 East Eisenhower Parkway, Ann Arbor, MI, USA">
        <title>Comparative Genomics and Chromosome Evolution.</title>
        <authorList>
            <person name="Mudd A.B."/>
        </authorList>
    </citation>
    <scope>NUCLEOTIDE SEQUENCE</scope>
    <source>
        <strain evidence="1">HN-11 Male</strain>
        <tissue evidence="1">Kidney and liver</tissue>
    </source>
</reference>